<dbReference type="Gene3D" id="1.10.510.10">
    <property type="entry name" value="Transferase(Phosphotransferase) domain 1"/>
    <property type="match status" value="1"/>
</dbReference>
<evidence type="ECO:0000256" key="2">
    <source>
        <dbReference type="ARBA" id="ARBA00022741"/>
    </source>
</evidence>
<dbReference type="PROSITE" id="PS50011">
    <property type="entry name" value="PROTEIN_KINASE_DOM"/>
    <property type="match status" value="1"/>
</dbReference>
<dbReference type="PROSITE" id="PS00108">
    <property type="entry name" value="PROTEIN_KINASE_ST"/>
    <property type="match status" value="1"/>
</dbReference>
<proteinExistence type="predicted"/>
<dbReference type="InterPro" id="IPR017441">
    <property type="entry name" value="Protein_kinase_ATP_BS"/>
</dbReference>
<feature type="binding site" evidence="5">
    <location>
        <position position="37"/>
    </location>
    <ligand>
        <name>ATP</name>
        <dbReference type="ChEBI" id="CHEBI:30616"/>
    </ligand>
</feature>
<evidence type="ECO:0000256" key="4">
    <source>
        <dbReference type="ARBA" id="ARBA00022840"/>
    </source>
</evidence>
<feature type="transmembrane region" description="Helical" evidence="6">
    <location>
        <begin position="337"/>
        <end position="363"/>
    </location>
</feature>
<dbReference type="PROSITE" id="PS00107">
    <property type="entry name" value="PROTEIN_KINASE_ATP"/>
    <property type="match status" value="1"/>
</dbReference>
<evidence type="ECO:0000313" key="9">
    <source>
        <dbReference type="Proteomes" id="UP000655410"/>
    </source>
</evidence>
<evidence type="ECO:0000259" key="7">
    <source>
        <dbReference type="PROSITE" id="PS50011"/>
    </source>
</evidence>
<evidence type="ECO:0000256" key="1">
    <source>
        <dbReference type="ARBA" id="ARBA00022679"/>
    </source>
</evidence>
<evidence type="ECO:0000313" key="8">
    <source>
        <dbReference type="EMBL" id="GGO87803.1"/>
    </source>
</evidence>
<dbReference type="RefSeq" id="WP_188783204.1">
    <property type="nucleotide sequence ID" value="NZ_BMNI01000002.1"/>
</dbReference>
<organism evidence="8 9">
    <name type="scientific">Nocardioides phosphati</name>
    <dbReference type="NCBI Taxonomy" id="1867775"/>
    <lineage>
        <taxon>Bacteria</taxon>
        <taxon>Bacillati</taxon>
        <taxon>Actinomycetota</taxon>
        <taxon>Actinomycetes</taxon>
        <taxon>Propionibacteriales</taxon>
        <taxon>Nocardioidaceae</taxon>
        <taxon>Nocardioides</taxon>
    </lineage>
</organism>
<dbReference type="PANTHER" id="PTHR43289">
    <property type="entry name" value="MITOGEN-ACTIVATED PROTEIN KINASE KINASE KINASE 20-RELATED"/>
    <property type="match status" value="1"/>
</dbReference>
<keyword evidence="3" id="KW-0418">Kinase</keyword>
<protein>
    <recommendedName>
        <fullName evidence="7">Protein kinase domain-containing protein</fullName>
    </recommendedName>
</protein>
<dbReference type="InterPro" id="IPR011009">
    <property type="entry name" value="Kinase-like_dom_sf"/>
</dbReference>
<keyword evidence="6" id="KW-0812">Transmembrane</keyword>
<evidence type="ECO:0000256" key="5">
    <source>
        <dbReference type="PROSITE-ProRule" id="PRU10141"/>
    </source>
</evidence>
<dbReference type="Gene3D" id="3.30.200.20">
    <property type="entry name" value="Phosphorylase Kinase, domain 1"/>
    <property type="match status" value="1"/>
</dbReference>
<sequence>MEEVRVGDWTLLRRLGEGGMGVVHLAEDERGRLAALKVLRPHVVGDEEARTRLEREVATLSRVQSPYVAEIIDADPWGPVPFVATRYVDGPSLHDEVTDNGPFGGADLRRLAIGLAKSLQAVHGAGVLHRDVKPSNVVLDGMTPVLIDFGLARLGNDTKITRTGFLLGTPGYLAPEVLGGEEPGPHADVHSWAATVAFAGTGNAPYGSGHAMAVMDRVRRGEHDLTGLDPALRISVEAALDPDPLRRPTLGALVRVLDARRAPSAAATAAALTAPVAAPAGVPPQAQAPATQVLPPERVVLADADLEEEPPLWSEPPVRPRVPVGERLRRWTLGLGLLLLVAAGVAAAPVPVLAGLALVVAVLRWGAVTADGHRSRREARGRKRWYDVPHSFVMTPVDLFVSLPVTLLLCLAAAAVGGVALLIAGVAGAPHWQWPAWTGLGVGLGLALGPGSARLRRPVRGLLNPLARTGGGWLLTAALMLALAAALAWSLRSNGVQWAPLSEAPWDLDWKSWLH</sequence>
<dbReference type="SMART" id="SM00220">
    <property type="entry name" value="S_TKc"/>
    <property type="match status" value="1"/>
</dbReference>
<dbReference type="CDD" id="cd14014">
    <property type="entry name" value="STKc_PknB_like"/>
    <property type="match status" value="1"/>
</dbReference>
<gene>
    <name evidence="8" type="ORF">GCM10011584_13300</name>
</gene>
<keyword evidence="6" id="KW-0472">Membrane</keyword>
<keyword evidence="4 5" id="KW-0067">ATP-binding</keyword>
<feature type="domain" description="Protein kinase" evidence="7">
    <location>
        <begin position="9"/>
        <end position="265"/>
    </location>
</feature>
<reference evidence="9" key="1">
    <citation type="journal article" date="2019" name="Int. J. Syst. Evol. Microbiol.">
        <title>The Global Catalogue of Microorganisms (GCM) 10K type strain sequencing project: providing services to taxonomists for standard genome sequencing and annotation.</title>
        <authorList>
            <consortium name="The Broad Institute Genomics Platform"/>
            <consortium name="The Broad Institute Genome Sequencing Center for Infectious Disease"/>
            <person name="Wu L."/>
            <person name="Ma J."/>
        </authorList>
    </citation>
    <scope>NUCLEOTIDE SEQUENCE [LARGE SCALE GENOMIC DNA]</scope>
    <source>
        <strain evidence="9">CGMCC 4.7371</strain>
    </source>
</reference>
<name>A0ABQ2N8M2_9ACTN</name>
<feature type="transmembrane region" description="Helical" evidence="6">
    <location>
        <begin position="434"/>
        <end position="453"/>
    </location>
</feature>
<keyword evidence="6" id="KW-1133">Transmembrane helix</keyword>
<accession>A0ABQ2N8M2</accession>
<evidence type="ECO:0000256" key="6">
    <source>
        <dbReference type="SAM" id="Phobius"/>
    </source>
</evidence>
<dbReference type="Proteomes" id="UP000655410">
    <property type="component" value="Unassembled WGS sequence"/>
</dbReference>
<feature type="transmembrane region" description="Helical" evidence="6">
    <location>
        <begin position="399"/>
        <end position="427"/>
    </location>
</feature>
<dbReference type="InterPro" id="IPR000719">
    <property type="entry name" value="Prot_kinase_dom"/>
</dbReference>
<dbReference type="Pfam" id="PF00069">
    <property type="entry name" value="Pkinase"/>
    <property type="match status" value="1"/>
</dbReference>
<dbReference type="PANTHER" id="PTHR43289:SF34">
    <property type="entry name" value="SERINE_THREONINE-PROTEIN KINASE YBDM-RELATED"/>
    <property type="match status" value="1"/>
</dbReference>
<evidence type="ECO:0000256" key="3">
    <source>
        <dbReference type="ARBA" id="ARBA00022777"/>
    </source>
</evidence>
<dbReference type="EMBL" id="BMNI01000002">
    <property type="protein sequence ID" value="GGO87803.1"/>
    <property type="molecule type" value="Genomic_DNA"/>
</dbReference>
<dbReference type="InterPro" id="IPR008271">
    <property type="entry name" value="Ser/Thr_kinase_AS"/>
</dbReference>
<dbReference type="SUPFAM" id="SSF56112">
    <property type="entry name" value="Protein kinase-like (PK-like)"/>
    <property type="match status" value="1"/>
</dbReference>
<comment type="caution">
    <text evidence="8">The sequence shown here is derived from an EMBL/GenBank/DDBJ whole genome shotgun (WGS) entry which is preliminary data.</text>
</comment>
<keyword evidence="2 5" id="KW-0547">Nucleotide-binding</keyword>
<keyword evidence="9" id="KW-1185">Reference proteome</keyword>
<feature type="transmembrane region" description="Helical" evidence="6">
    <location>
        <begin position="473"/>
        <end position="491"/>
    </location>
</feature>
<keyword evidence="1" id="KW-0808">Transferase</keyword>